<comment type="caution">
    <text evidence="1">The sequence shown here is derived from an EMBL/GenBank/DDBJ whole genome shotgun (WGS) entry which is preliminary data.</text>
</comment>
<evidence type="ECO:0000313" key="2">
    <source>
        <dbReference type="Proteomes" id="UP001321473"/>
    </source>
</evidence>
<accession>A0AAQ4E4B1</accession>
<reference evidence="1 2" key="1">
    <citation type="journal article" date="2023" name="Arcadia Sci">
        <title>De novo assembly of a long-read Amblyomma americanum tick genome.</title>
        <authorList>
            <person name="Chou S."/>
            <person name="Poskanzer K.E."/>
            <person name="Rollins M."/>
            <person name="Thuy-Boun P.S."/>
        </authorList>
    </citation>
    <scope>NUCLEOTIDE SEQUENCE [LARGE SCALE GENOMIC DNA]</scope>
    <source>
        <strain evidence="1">F_SG_1</strain>
        <tissue evidence="1">Salivary glands</tissue>
    </source>
</reference>
<dbReference type="Proteomes" id="UP001321473">
    <property type="component" value="Unassembled WGS sequence"/>
</dbReference>
<dbReference type="EMBL" id="JARKHS020022480">
    <property type="protein sequence ID" value="KAK8769545.1"/>
    <property type="molecule type" value="Genomic_DNA"/>
</dbReference>
<keyword evidence="2" id="KW-1185">Reference proteome</keyword>
<dbReference type="AlphaFoldDB" id="A0AAQ4E4B1"/>
<name>A0AAQ4E4B1_AMBAM</name>
<feature type="non-terminal residue" evidence="1">
    <location>
        <position position="1"/>
    </location>
</feature>
<protein>
    <submittedName>
        <fullName evidence="1">Uncharacterized protein</fullName>
    </submittedName>
</protein>
<proteinExistence type="predicted"/>
<sequence length="57" mass="6088">LFMILNGSVRPAQRNPQTPGGRTGIILHRHSASPKSLREAIWGNCASTCSPATTKSN</sequence>
<evidence type="ECO:0000313" key="1">
    <source>
        <dbReference type="EMBL" id="KAK8769545.1"/>
    </source>
</evidence>
<organism evidence="1 2">
    <name type="scientific">Amblyomma americanum</name>
    <name type="common">Lone star tick</name>
    <dbReference type="NCBI Taxonomy" id="6943"/>
    <lineage>
        <taxon>Eukaryota</taxon>
        <taxon>Metazoa</taxon>
        <taxon>Ecdysozoa</taxon>
        <taxon>Arthropoda</taxon>
        <taxon>Chelicerata</taxon>
        <taxon>Arachnida</taxon>
        <taxon>Acari</taxon>
        <taxon>Parasitiformes</taxon>
        <taxon>Ixodida</taxon>
        <taxon>Ixodoidea</taxon>
        <taxon>Ixodidae</taxon>
        <taxon>Amblyomminae</taxon>
        <taxon>Amblyomma</taxon>
    </lineage>
</organism>
<gene>
    <name evidence="1" type="ORF">V5799_013990</name>
</gene>